<dbReference type="Proteomes" id="UP000728032">
    <property type="component" value="Unassembled WGS sequence"/>
</dbReference>
<feature type="chain" id="PRO_5035592810" description="alpha-L-fucosidase" evidence="7">
    <location>
        <begin position="23"/>
        <end position="287"/>
    </location>
</feature>
<dbReference type="GO" id="GO:0004560">
    <property type="term" value="F:alpha-L-fucosidase activity"/>
    <property type="evidence" value="ECO:0007669"/>
    <property type="project" value="UniProtKB-EC"/>
</dbReference>
<keyword evidence="5" id="KW-0378">Hydrolase</keyword>
<dbReference type="SMART" id="SM00812">
    <property type="entry name" value="Alpha_L_fucos"/>
    <property type="match status" value="1"/>
</dbReference>
<evidence type="ECO:0000256" key="7">
    <source>
        <dbReference type="SAM" id="SignalP"/>
    </source>
</evidence>
<gene>
    <name evidence="9" type="ORF">ONB1V03_LOCUS15125</name>
</gene>
<dbReference type="EMBL" id="CAJPVJ010015136">
    <property type="protein sequence ID" value="CAG2175690.1"/>
    <property type="molecule type" value="Genomic_DNA"/>
</dbReference>
<feature type="signal peptide" evidence="7">
    <location>
        <begin position="1"/>
        <end position="22"/>
    </location>
</feature>
<evidence type="ECO:0000259" key="8">
    <source>
        <dbReference type="Pfam" id="PF01120"/>
    </source>
</evidence>
<dbReference type="OrthoDB" id="6039950at2759"/>
<evidence type="ECO:0000256" key="3">
    <source>
        <dbReference type="ARBA" id="ARBA00012662"/>
    </source>
</evidence>
<dbReference type="SUPFAM" id="SSF51445">
    <property type="entry name" value="(Trans)glycosidases"/>
    <property type="match status" value="1"/>
</dbReference>
<feature type="domain" description="Glycoside hydrolase family 29 N-terminal" evidence="8">
    <location>
        <begin position="25"/>
        <end position="287"/>
    </location>
</feature>
<accession>A0A7R9MEP8</accession>
<reference evidence="9" key="1">
    <citation type="submission" date="2020-11" db="EMBL/GenBank/DDBJ databases">
        <authorList>
            <person name="Tran Van P."/>
        </authorList>
    </citation>
    <scope>NUCLEOTIDE SEQUENCE</scope>
</reference>
<dbReference type="GO" id="GO:0006004">
    <property type="term" value="P:fucose metabolic process"/>
    <property type="evidence" value="ECO:0007669"/>
    <property type="project" value="InterPro"/>
</dbReference>
<proteinExistence type="inferred from homology"/>
<dbReference type="AlphaFoldDB" id="A0A7R9MEP8"/>
<dbReference type="GO" id="GO:0005764">
    <property type="term" value="C:lysosome"/>
    <property type="evidence" value="ECO:0007669"/>
    <property type="project" value="TreeGrafter"/>
</dbReference>
<evidence type="ECO:0000256" key="4">
    <source>
        <dbReference type="ARBA" id="ARBA00022729"/>
    </source>
</evidence>
<dbReference type="EC" id="3.2.1.51" evidence="3"/>
<dbReference type="PANTHER" id="PTHR10030:SF37">
    <property type="entry name" value="ALPHA-L-FUCOSIDASE-RELATED"/>
    <property type="match status" value="1"/>
</dbReference>
<evidence type="ECO:0000313" key="9">
    <source>
        <dbReference type="EMBL" id="CAD7658504.1"/>
    </source>
</evidence>
<dbReference type="InterPro" id="IPR016286">
    <property type="entry name" value="FUC_metazoa-typ"/>
</dbReference>
<dbReference type="Gene3D" id="3.20.20.80">
    <property type="entry name" value="Glycosidases"/>
    <property type="match status" value="1"/>
</dbReference>
<dbReference type="PANTHER" id="PTHR10030">
    <property type="entry name" value="ALPHA-L-FUCOSIDASE"/>
    <property type="match status" value="1"/>
</dbReference>
<protein>
    <recommendedName>
        <fullName evidence="3">alpha-L-fucosidase</fullName>
        <ecNumber evidence="3">3.2.1.51</ecNumber>
    </recommendedName>
</protein>
<dbReference type="EMBL" id="OC929961">
    <property type="protein sequence ID" value="CAD7658504.1"/>
    <property type="molecule type" value="Genomic_DNA"/>
</dbReference>
<keyword evidence="6" id="KW-0326">Glycosidase</keyword>
<feature type="non-terminal residue" evidence="9">
    <location>
        <position position="1"/>
    </location>
</feature>
<comment type="similarity">
    <text evidence="2">Belongs to the glycosyl hydrolase 29 family.</text>
</comment>
<evidence type="ECO:0000313" key="10">
    <source>
        <dbReference type="Proteomes" id="UP000728032"/>
    </source>
</evidence>
<evidence type="ECO:0000256" key="6">
    <source>
        <dbReference type="ARBA" id="ARBA00023295"/>
    </source>
</evidence>
<keyword evidence="10" id="KW-1185">Reference proteome</keyword>
<dbReference type="Pfam" id="PF01120">
    <property type="entry name" value="Alpha_L_fucos"/>
    <property type="match status" value="1"/>
</dbReference>
<comment type="function">
    <text evidence="1">Alpha-L-fucosidase is responsible for hydrolyzing the alpha-1,6-linked fucose joined to the reducing-end N-acetylglucosamine of the carbohydrate moieties of glycoproteins.</text>
</comment>
<dbReference type="InterPro" id="IPR017853">
    <property type="entry name" value="GH"/>
</dbReference>
<evidence type="ECO:0000256" key="2">
    <source>
        <dbReference type="ARBA" id="ARBA00007951"/>
    </source>
</evidence>
<dbReference type="InterPro" id="IPR057739">
    <property type="entry name" value="Glyco_hydro_29_N"/>
</dbReference>
<evidence type="ECO:0000256" key="5">
    <source>
        <dbReference type="ARBA" id="ARBA00022801"/>
    </source>
</evidence>
<evidence type="ECO:0000256" key="1">
    <source>
        <dbReference type="ARBA" id="ARBA00004071"/>
    </source>
</evidence>
<keyword evidence="4 7" id="KW-0732">Signal</keyword>
<dbReference type="PRINTS" id="PR00741">
    <property type="entry name" value="GLHYDRLASE29"/>
</dbReference>
<organism evidence="9">
    <name type="scientific">Oppiella nova</name>
    <dbReference type="NCBI Taxonomy" id="334625"/>
    <lineage>
        <taxon>Eukaryota</taxon>
        <taxon>Metazoa</taxon>
        <taxon>Ecdysozoa</taxon>
        <taxon>Arthropoda</taxon>
        <taxon>Chelicerata</taxon>
        <taxon>Arachnida</taxon>
        <taxon>Acari</taxon>
        <taxon>Acariformes</taxon>
        <taxon>Sarcoptiformes</taxon>
        <taxon>Oribatida</taxon>
        <taxon>Brachypylina</taxon>
        <taxon>Oppioidea</taxon>
        <taxon>Oppiidae</taxon>
        <taxon>Oppiella</taxon>
    </lineage>
</organism>
<name>A0A7R9MEP8_9ACAR</name>
<sequence length="287" mass="33299">MILFQTILILLYIAQHLKPCTAVNITYDAKWESLDKRPLPGWYDEAKVGIFIHWGVFSVPAYNWQAKKQKNIVDFMAKNYKPDFTYQDFGPQFTAELWDPAKWVELFKAAGAKYVVMTTKHHEGFTMWPSKHSWGWNAVDIGPKRDLVGDLAAAVRKEGLKFGTYYSFLEFFNPLFLSDQATGYKAQDFIKYKMQPEIRELITNYKPDVVWADGSWVADDTYFESTDFLAWLYNDSPVKDTVVVNDRWGSNTPGKHGGFYNMADRTNPKILMEHKFENAMSMDRGAW</sequence>
<dbReference type="InterPro" id="IPR000933">
    <property type="entry name" value="Glyco_hydro_29"/>
</dbReference>
<dbReference type="GO" id="GO:0016139">
    <property type="term" value="P:glycoside catabolic process"/>
    <property type="evidence" value="ECO:0007669"/>
    <property type="project" value="TreeGrafter"/>
</dbReference>